<feature type="active site" description="Proton donor" evidence="3">
    <location>
        <position position="211"/>
    </location>
</feature>
<accession>A0A561U5Y3</accession>
<organism evidence="6 7">
    <name type="scientific">Saccharopolyspora dendranthemae</name>
    <dbReference type="NCBI Taxonomy" id="1181886"/>
    <lineage>
        <taxon>Bacteria</taxon>
        <taxon>Bacillati</taxon>
        <taxon>Actinomycetota</taxon>
        <taxon>Actinomycetes</taxon>
        <taxon>Pseudonocardiales</taxon>
        <taxon>Pseudonocardiaceae</taxon>
        <taxon>Saccharopolyspora</taxon>
    </lineage>
</organism>
<dbReference type="GO" id="GO:0050334">
    <property type="term" value="F:thiaminase activity"/>
    <property type="evidence" value="ECO:0007669"/>
    <property type="project" value="UniProtKB-UniRule"/>
</dbReference>
<dbReference type="InterPro" id="IPR016084">
    <property type="entry name" value="Haem_Oase-like_multi-hlx"/>
</dbReference>
<keyword evidence="7" id="KW-1185">Reference proteome</keyword>
<dbReference type="OrthoDB" id="3711545at2"/>
<dbReference type="UniPathway" id="UPA00060"/>
<dbReference type="GO" id="GO:0009228">
    <property type="term" value="P:thiamine biosynthetic process"/>
    <property type="evidence" value="ECO:0007669"/>
    <property type="project" value="UniProtKB-KW"/>
</dbReference>
<name>A0A561U5Y3_9PSEU</name>
<feature type="domain" description="Thiaminase-2/PQQC" evidence="5">
    <location>
        <begin position="18"/>
        <end position="219"/>
    </location>
</feature>
<dbReference type="Pfam" id="PF03070">
    <property type="entry name" value="TENA_THI-4"/>
    <property type="match status" value="1"/>
</dbReference>
<evidence type="ECO:0000259" key="5">
    <source>
        <dbReference type="Pfam" id="PF03070"/>
    </source>
</evidence>
<keyword evidence="2" id="KW-0784">Thiamine biosynthesis</keyword>
<dbReference type="InterPro" id="IPR004305">
    <property type="entry name" value="Thiaminase-2/PQQC"/>
</dbReference>
<dbReference type="EC" id="3.5.99.2" evidence="2"/>
<keyword evidence="2" id="KW-0378">Hydrolase</keyword>
<dbReference type="Proteomes" id="UP000316184">
    <property type="component" value="Unassembled WGS sequence"/>
</dbReference>
<feature type="binding site" evidence="4">
    <location>
        <position position="143"/>
    </location>
    <ligand>
        <name>substrate</name>
    </ligand>
</feature>
<evidence type="ECO:0000313" key="7">
    <source>
        <dbReference type="Proteomes" id="UP000316184"/>
    </source>
</evidence>
<dbReference type="Gene3D" id="1.20.910.10">
    <property type="entry name" value="Heme oxygenase-like"/>
    <property type="match status" value="1"/>
</dbReference>
<evidence type="ECO:0000256" key="4">
    <source>
        <dbReference type="PIRSR" id="PIRSR003170-2"/>
    </source>
</evidence>
<evidence type="ECO:0000256" key="3">
    <source>
        <dbReference type="PIRSR" id="PIRSR003170-1"/>
    </source>
</evidence>
<comment type="catalytic activity">
    <reaction evidence="2">
        <text>thiamine + H2O = 5-(2-hydroxyethyl)-4-methylthiazole + 4-amino-5-hydroxymethyl-2-methylpyrimidine + H(+)</text>
        <dbReference type="Rhea" id="RHEA:17509"/>
        <dbReference type="ChEBI" id="CHEBI:15377"/>
        <dbReference type="ChEBI" id="CHEBI:15378"/>
        <dbReference type="ChEBI" id="CHEBI:16892"/>
        <dbReference type="ChEBI" id="CHEBI:17957"/>
        <dbReference type="ChEBI" id="CHEBI:18385"/>
        <dbReference type="EC" id="3.5.99.2"/>
    </reaction>
</comment>
<feature type="binding site" evidence="4">
    <location>
        <position position="89"/>
    </location>
    <ligand>
        <name>substrate</name>
    </ligand>
</feature>
<dbReference type="PIRSF" id="PIRSF003170">
    <property type="entry name" value="Pet18p"/>
    <property type="match status" value="1"/>
</dbReference>
<dbReference type="GO" id="GO:0005829">
    <property type="term" value="C:cytosol"/>
    <property type="evidence" value="ECO:0007669"/>
    <property type="project" value="TreeGrafter"/>
</dbReference>
<comment type="similarity">
    <text evidence="2">Belongs to the TenA family.</text>
</comment>
<evidence type="ECO:0000256" key="1">
    <source>
        <dbReference type="ARBA" id="ARBA00004948"/>
    </source>
</evidence>
<comment type="caution">
    <text evidence="6">The sequence shown here is derived from an EMBL/GenBank/DDBJ whole genome shotgun (WGS) entry which is preliminary data.</text>
</comment>
<sequence length="220" mass="25276">MTATPPETTFTDWLRERSEPDWTSVVEHPFTDALFDGSMPDEYMSSYLVQDYQFVDDFLALLGAAVAKADRYDSRLALAGSIGVVTSEENTYFQRSFDALGIVESDRVDPELDPATEAFRDLMRDTKDNGGYAEILAVLTVAEWTYLEWAQRAPAKPESFVHAEWIDLHANPDFESWVTWLRSELDRVGADLDERERARCLRLFQQATKCEVDFFHAHWD</sequence>
<dbReference type="EMBL" id="VIWX01000003">
    <property type="protein sequence ID" value="TWF94772.1"/>
    <property type="molecule type" value="Genomic_DNA"/>
</dbReference>
<evidence type="ECO:0000256" key="2">
    <source>
        <dbReference type="PIRNR" id="PIRNR003170"/>
    </source>
</evidence>
<comment type="catalytic activity">
    <reaction evidence="2">
        <text>4-amino-5-aminomethyl-2-methylpyrimidine + H2O = 4-amino-5-hydroxymethyl-2-methylpyrimidine + NH4(+)</text>
        <dbReference type="Rhea" id="RHEA:31799"/>
        <dbReference type="ChEBI" id="CHEBI:15377"/>
        <dbReference type="ChEBI" id="CHEBI:16892"/>
        <dbReference type="ChEBI" id="CHEBI:28938"/>
        <dbReference type="ChEBI" id="CHEBI:63416"/>
        <dbReference type="EC" id="3.5.99.2"/>
    </reaction>
</comment>
<dbReference type="SUPFAM" id="SSF48613">
    <property type="entry name" value="Heme oxygenase-like"/>
    <property type="match status" value="1"/>
</dbReference>
<dbReference type="GO" id="GO:0009229">
    <property type="term" value="P:thiamine diphosphate biosynthetic process"/>
    <property type="evidence" value="ECO:0007669"/>
    <property type="project" value="UniProtKB-UniPathway"/>
</dbReference>
<comment type="function">
    <text evidence="2">Catalyzes an amino-pyrimidine hydrolysis reaction at the C5' of the pyrimidine moiety of thiamine compounds, a reaction that is part of a thiamine salvage pathway. Thus, catalyzes the conversion of 4-amino-5-aminomethyl-2-methylpyrimidine to 4-amino-5-hydroxymethyl-2-methylpyrimidine (HMP).</text>
</comment>
<dbReference type="PANTHER" id="PTHR43198:SF2">
    <property type="entry name" value="SI:CH1073-67J19.1-RELATED"/>
    <property type="match status" value="1"/>
</dbReference>
<proteinExistence type="inferred from homology"/>
<protein>
    <recommendedName>
        <fullName evidence="2">Aminopyrimidine aminohydrolase</fullName>
        <ecNumber evidence="2">3.5.99.2</ecNumber>
    </recommendedName>
</protein>
<feature type="binding site" evidence="4">
    <location>
        <position position="51"/>
    </location>
    <ligand>
        <name>substrate</name>
    </ligand>
</feature>
<dbReference type="CDD" id="cd19358">
    <property type="entry name" value="TenA_E_Spr0628-like"/>
    <property type="match status" value="1"/>
</dbReference>
<evidence type="ECO:0000313" key="6">
    <source>
        <dbReference type="EMBL" id="TWF94772.1"/>
    </source>
</evidence>
<dbReference type="RefSeq" id="WP_145740977.1">
    <property type="nucleotide sequence ID" value="NZ_VIWX01000003.1"/>
</dbReference>
<reference evidence="6 7" key="1">
    <citation type="submission" date="2019-06" db="EMBL/GenBank/DDBJ databases">
        <title>Sequencing the genomes of 1000 actinobacteria strains.</title>
        <authorList>
            <person name="Klenk H.-P."/>
        </authorList>
    </citation>
    <scope>NUCLEOTIDE SEQUENCE [LARGE SCALE GENOMIC DNA]</scope>
    <source>
        <strain evidence="6 7">DSM 46699</strain>
    </source>
</reference>
<gene>
    <name evidence="6" type="ORF">FHU35_13489</name>
</gene>
<dbReference type="AlphaFoldDB" id="A0A561U5Y3"/>
<dbReference type="InterPro" id="IPR026285">
    <property type="entry name" value="TenA_E"/>
</dbReference>
<comment type="pathway">
    <text evidence="1 2">Cofactor biosynthesis; thiamine diphosphate biosynthesis.</text>
</comment>
<dbReference type="InterPro" id="IPR050967">
    <property type="entry name" value="Thiamine_Salvage_TenA"/>
</dbReference>
<dbReference type="PANTHER" id="PTHR43198">
    <property type="entry name" value="BIFUNCTIONAL TH2 PROTEIN"/>
    <property type="match status" value="1"/>
</dbReference>